<dbReference type="InParanoid" id="A0A3Q7I2Q9"/>
<evidence type="ECO:0000313" key="2">
    <source>
        <dbReference type="Proteomes" id="UP000004994"/>
    </source>
</evidence>
<proteinExistence type="predicted"/>
<keyword evidence="2" id="KW-1185">Reference proteome</keyword>
<reference evidence="1" key="1">
    <citation type="journal article" date="2012" name="Nature">
        <title>The tomato genome sequence provides insights into fleshy fruit evolution.</title>
        <authorList>
            <consortium name="Tomato Genome Consortium"/>
        </authorList>
    </citation>
    <scope>NUCLEOTIDE SEQUENCE [LARGE SCALE GENOMIC DNA]</scope>
    <source>
        <strain evidence="1">cv. Heinz 1706</strain>
    </source>
</reference>
<evidence type="ECO:0000313" key="1">
    <source>
        <dbReference type="EnsemblPlants" id="Solyc09g059805.1.1"/>
    </source>
</evidence>
<dbReference type="Gramene" id="Solyc09g059805.1.1">
    <property type="protein sequence ID" value="Solyc09g059805.1.1"/>
    <property type="gene ID" value="Solyc09g059805.1"/>
</dbReference>
<dbReference type="EnsemblPlants" id="Solyc09g059805.1.1">
    <property type="protein sequence ID" value="Solyc09g059805.1.1"/>
    <property type="gene ID" value="Solyc09g059805.1"/>
</dbReference>
<accession>A0A3Q7I2Q9</accession>
<reference evidence="1" key="2">
    <citation type="submission" date="2019-01" db="UniProtKB">
        <authorList>
            <consortium name="EnsemblPlants"/>
        </authorList>
    </citation>
    <scope>IDENTIFICATION</scope>
    <source>
        <strain evidence="1">cv. Heinz 1706</strain>
    </source>
</reference>
<name>A0A3Q7I2Q9_SOLLC</name>
<organism evidence="1">
    <name type="scientific">Solanum lycopersicum</name>
    <name type="common">Tomato</name>
    <name type="synonym">Lycopersicon esculentum</name>
    <dbReference type="NCBI Taxonomy" id="4081"/>
    <lineage>
        <taxon>Eukaryota</taxon>
        <taxon>Viridiplantae</taxon>
        <taxon>Streptophyta</taxon>
        <taxon>Embryophyta</taxon>
        <taxon>Tracheophyta</taxon>
        <taxon>Spermatophyta</taxon>
        <taxon>Magnoliopsida</taxon>
        <taxon>eudicotyledons</taxon>
        <taxon>Gunneridae</taxon>
        <taxon>Pentapetalae</taxon>
        <taxon>asterids</taxon>
        <taxon>lamiids</taxon>
        <taxon>Solanales</taxon>
        <taxon>Solanaceae</taxon>
        <taxon>Solanoideae</taxon>
        <taxon>Solaneae</taxon>
        <taxon>Solanum</taxon>
        <taxon>Solanum subgen. Lycopersicon</taxon>
    </lineage>
</organism>
<sequence>MILKSDHVCSDSDFGGLGMLVKQLTDKACNHIHLFISSLALADLVKMYKSPDNAKKYIADESILADLSHELELSMEPIDFAGFSLMSTVCDFTGAVLKEIGRSAEIDR</sequence>
<dbReference type="AlphaFoldDB" id="A0A3Q7I2Q9"/>
<protein>
    <submittedName>
        <fullName evidence="1">Uncharacterized protein</fullName>
    </submittedName>
</protein>
<dbReference type="Proteomes" id="UP000004994">
    <property type="component" value="Chromosome 9"/>
</dbReference>